<dbReference type="Gene3D" id="3.30.1550.10">
    <property type="entry name" value="Ribosomal protein L11/L12, N-terminal domain"/>
    <property type="match status" value="1"/>
</dbReference>
<feature type="domain" description="Large ribosomal subunit protein uL11 N-terminal" evidence="6">
    <location>
        <begin position="15"/>
        <end position="68"/>
    </location>
</feature>
<dbReference type="PANTHER" id="PTHR11661:SF2">
    <property type="entry name" value="LARGE RIBOSOMAL SUBUNIT PROTEIN UL11"/>
    <property type="match status" value="1"/>
</dbReference>
<name>F2HIF3_9CRYP</name>
<dbReference type="InterPro" id="IPR036769">
    <property type="entry name" value="Ribosomal_uL11_C_sf"/>
</dbReference>
<dbReference type="Pfam" id="PF00298">
    <property type="entry name" value="Ribosomal_L11"/>
    <property type="match status" value="1"/>
</dbReference>
<dbReference type="InterPro" id="IPR020784">
    <property type="entry name" value="Ribosomal_uL11_N"/>
</dbReference>
<dbReference type="PANTHER" id="PTHR11661">
    <property type="entry name" value="60S RIBOSOMAL PROTEIN L12"/>
    <property type="match status" value="1"/>
</dbReference>
<dbReference type="GO" id="GO:0006412">
    <property type="term" value="P:translation"/>
    <property type="evidence" value="ECO:0007669"/>
    <property type="project" value="InterPro"/>
</dbReference>
<dbReference type="GO" id="GO:0022625">
    <property type="term" value="C:cytosolic large ribosomal subunit"/>
    <property type="evidence" value="ECO:0007669"/>
    <property type="project" value="TreeGrafter"/>
</dbReference>
<dbReference type="SUPFAM" id="SSF54747">
    <property type="entry name" value="Ribosomal L11/L12e N-terminal domain"/>
    <property type="match status" value="1"/>
</dbReference>
<gene>
    <name evidence="7" type="primary">rpl12</name>
    <name evidence="7" type="ORF">CPARA_3gp419</name>
</gene>
<keyword evidence="2 4" id="KW-0689">Ribosomal protein</keyword>
<dbReference type="AlphaFoldDB" id="F2HIF3"/>
<dbReference type="Gene3D" id="1.10.10.250">
    <property type="entry name" value="Ribosomal protein L11, C-terminal domain"/>
    <property type="match status" value="1"/>
</dbReference>
<reference evidence="7 8" key="1">
    <citation type="journal article" date="2011" name="Genome Biol. Evol.">
        <title>Complete nucleomorph genome sequence of the nonphotosynthetic alga Cryptomonas paramecium reveals a core nucleomorph gene set.</title>
        <authorList>
            <person name="Tanifuji G."/>
            <person name="Onodera N.T."/>
            <person name="Wheeler T.J."/>
            <person name="Dlutek M."/>
            <person name="Donaher N."/>
            <person name="Archibald J.M."/>
        </authorList>
    </citation>
    <scope>NUCLEOTIDE SEQUENCE [LARGE SCALE GENOMIC DNA]</scope>
    <source>
        <strain evidence="7 8">CCAP977/2A</strain>
    </source>
</reference>
<dbReference type="InterPro" id="IPR000911">
    <property type="entry name" value="Ribosomal_uL11"/>
</dbReference>
<dbReference type="PROSITE" id="PS00359">
    <property type="entry name" value="RIBOSOMAL_L11"/>
    <property type="match status" value="1"/>
</dbReference>
<protein>
    <submittedName>
        <fullName evidence="7">60S ribosomal protein L12</fullName>
    </submittedName>
</protein>
<dbReference type="GO" id="GO:0070180">
    <property type="term" value="F:large ribosomal subunit rRNA binding"/>
    <property type="evidence" value="ECO:0007669"/>
    <property type="project" value="TreeGrafter"/>
</dbReference>
<dbReference type="GO" id="GO:0003735">
    <property type="term" value="F:structural constituent of ribosome"/>
    <property type="evidence" value="ECO:0007669"/>
    <property type="project" value="InterPro"/>
</dbReference>
<evidence type="ECO:0000256" key="4">
    <source>
        <dbReference type="RuleBase" id="RU003978"/>
    </source>
</evidence>
<evidence type="ECO:0000256" key="2">
    <source>
        <dbReference type="ARBA" id="ARBA00022980"/>
    </source>
</evidence>
<evidence type="ECO:0000313" key="7">
    <source>
        <dbReference type="EMBL" id="AEA39077.1"/>
    </source>
</evidence>
<keyword evidence="3 4" id="KW-0687">Ribonucleoprotein</keyword>
<dbReference type="InterPro" id="IPR020785">
    <property type="entry name" value="Ribosomal_uL11_CS"/>
</dbReference>
<sequence>MLSKAESTSPAILFIRTVGGETGAVSSLAPKIGPLGLSPKKVGEQLSLATKEWEGLRVTCKLLIQNKQITVQVVPSVATFIIKALNEPLRDRKKVKNIKHTGNISWKNIINICKLVKNRSNSIDASGLIKEVLGTANSIGCYVESDKFVKKLSFSIDDRVVKV</sequence>
<comment type="similarity">
    <text evidence="1 4">Belongs to the universal ribosomal protein uL11 family.</text>
</comment>
<dbReference type="SMART" id="SM00649">
    <property type="entry name" value="RL11"/>
    <property type="match status" value="1"/>
</dbReference>
<evidence type="ECO:0000256" key="3">
    <source>
        <dbReference type="ARBA" id="ARBA00023274"/>
    </source>
</evidence>
<accession>F2HIF3</accession>
<proteinExistence type="inferred from homology"/>
<evidence type="ECO:0000313" key="8">
    <source>
        <dbReference type="Proteomes" id="UP000243423"/>
    </source>
</evidence>
<dbReference type="SUPFAM" id="SSF46906">
    <property type="entry name" value="Ribosomal protein L11, C-terminal domain"/>
    <property type="match status" value="1"/>
</dbReference>
<dbReference type="InterPro" id="IPR036796">
    <property type="entry name" value="Ribosomal_uL11_N_sf"/>
</dbReference>
<evidence type="ECO:0000259" key="5">
    <source>
        <dbReference type="Pfam" id="PF00298"/>
    </source>
</evidence>
<dbReference type="Pfam" id="PF03946">
    <property type="entry name" value="Ribosomal_L11_N"/>
    <property type="match status" value="1"/>
</dbReference>
<dbReference type="Proteomes" id="UP000243423">
    <property type="component" value="Nucleomorph 3"/>
</dbReference>
<evidence type="ECO:0000259" key="6">
    <source>
        <dbReference type="Pfam" id="PF03946"/>
    </source>
</evidence>
<dbReference type="InterPro" id="IPR020783">
    <property type="entry name" value="Ribosomal_uL11_C"/>
</dbReference>
<organism evidence="7 8">
    <name type="scientific">Cryptomonas paramaecium</name>
    <dbReference type="NCBI Taxonomy" id="2898"/>
    <lineage>
        <taxon>Eukaryota</taxon>
        <taxon>Cryptophyceae</taxon>
        <taxon>Cryptomonadales</taxon>
        <taxon>Cryptomonadaceae</taxon>
        <taxon>Cryptomonas</taxon>
    </lineage>
</organism>
<dbReference type="EMBL" id="CP002174">
    <property type="protein sequence ID" value="AEA39077.1"/>
    <property type="molecule type" value="Genomic_DNA"/>
</dbReference>
<dbReference type="RefSeq" id="XP_003239975.1">
    <property type="nucleotide sequence ID" value="XM_003239927.1"/>
</dbReference>
<dbReference type="HAMAP" id="MF_00736">
    <property type="entry name" value="Ribosomal_uL11"/>
    <property type="match status" value="1"/>
</dbReference>
<dbReference type="GeneID" id="10447333"/>
<geneLocation type="nucleomorph" evidence="7"/>
<feature type="domain" description="Large ribosomal subunit protein uL11 C-terminal" evidence="5">
    <location>
        <begin position="74"/>
        <end position="143"/>
    </location>
</feature>
<evidence type="ECO:0000256" key="1">
    <source>
        <dbReference type="ARBA" id="ARBA00010537"/>
    </source>
</evidence>
<keyword evidence="7" id="KW-0542">Nucleomorph</keyword>